<dbReference type="HAMAP" id="MF_00432">
    <property type="entry name" value="Cytb6_f_PetG"/>
    <property type="match status" value="1"/>
</dbReference>
<dbReference type="GO" id="GO:0015979">
    <property type="term" value="P:photosynthesis"/>
    <property type="evidence" value="ECO:0007669"/>
    <property type="project" value="UniProtKB-KW"/>
</dbReference>
<organism evidence="9 10">
    <name type="scientific">Gossypium darwinii</name>
    <name type="common">Darwin's cotton</name>
    <name type="synonym">Gossypium barbadense var. darwinii</name>
    <dbReference type="NCBI Taxonomy" id="34276"/>
    <lineage>
        <taxon>Eukaryota</taxon>
        <taxon>Viridiplantae</taxon>
        <taxon>Streptophyta</taxon>
        <taxon>Embryophyta</taxon>
        <taxon>Tracheophyta</taxon>
        <taxon>Spermatophyta</taxon>
        <taxon>Magnoliopsida</taxon>
        <taxon>eudicotyledons</taxon>
        <taxon>Gunneridae</taxon>
        <taxon>Pentapetalae</taxon>
        <taxon>rosids</taxon>
        <taxon>malvids</taxon>
        <taxon>Malvales</taxon>
        <taxon>Malvaceae</taxon>
        <taxon>Malvoideae</taxon>
        <taxon>Gossypium</taxon>
    </lineage>
</organism>
<dbReference type="SUPFAM" id="SSF103446">
    <property type="entry name" value="PetG subunit of the cytochrome b6f complex"/>
    <property type="match status" value="1"/>
</dbReference>
<dbReference type="GO" id="GO:0009512">
    <property type="term" value="C:cytochrome b6f complex"/>
    <property type="evidence" value="ECO:0007669"/>
    <property type="project" value="InterPro"/>
</dbReference>
<keyword evidence="10" id="KW-1185">Reference proteome</keyword>
<evidence type="ECO:0000256" key="6">
    <source>
        <dbReference type="ARBA" id="ARBA00022989"/>
    </source>
</evidence>
<proteinExistence type="inferred from homology"/>
<evidence type="ECO:0000313" key="9">
    <source>
        <dbReference type="EMBL" id="TYH06875.1"/>
    </source>
</evidence>
<keyword evidence="7 8" id="KW-0472">Membrane</keyword>
<evidence type="ECO:0000256" key="2">
    <source>
        <dbReference type="ARBA" id="ARBA00022448"/>
    </source>
</evidence>
<protein>
    <submittedName>
        <fullName evidence="9">Uncharacterized protein</fullName>
    </submittedName>
</protein>
<evidence type="ECO:0000313" key="10">
    <source>
        <dbReference type="Proteomes" id="UP000323506"/>
    </source>
</evidence>
<comment type="subcellular location">
    <subcellularLocation>
        <location evidence="1">Membrane</location>
        <topology evidence="1">Single-pass membrane protein</topology>
    </subcellularLocation>
</comment>
<dbReference type="EMBL" id="CM017695">
    <property type="protein sequence ID" value="TYH06875.1"/>
    <property type="molecule type" value="Genomic_DNA"/>
</dbReference>
<dbReference type="Proteomes" id="UP000323506">
    <property type="component" value="Chromosome A08"/>
</dbReference>
<reference evidence="9 10" key="1">
    <citation type="submission" date="2019-06" db="EMBL/GenBank/DDBJ databases">
        <title>WGS assembly of Gossypium darwinii.</title>
        <authorList>
            <person name="Chen Z.J."/>
            <person name="Sreedasyam A."/>
            <person name="Ando A."/>
            <person name="Song Q."/>
            <person name="De L."/>
            <person name="Hulse-Kemp A."/>
            <person name="Ding M."/>
            <person name="Ye W."/>
            <person name="Kirkbride R."/>
            <person name="Jenkins J."/>
            <person name="Plott C."/>
            <person name="Lovell J."/>
            <person name="Lin Y.-M."/>
            <person name="Vaughn R."/>
            <person name="Liu B."/>
            <person name="Li W."/>
            <person name="Simpson S."/>
            <person name="Scheffler B."/>
            <person name="Saski C."/>
            <person name="Grover C."/>
            <person name="Hu G."/>
            <person name="Conover J."/>
            <person name="Carlson J."/>
            <person name="Shu S."/>
            <person name="Boston L."/>
            <person name="Williams M."/>
            <person name="Peterson D."/>
            <person name="Mcgee K."/>
            <person name="Jones D."/>
            <person name="Wendel J."/>
            <person name="Stelly D."/>
            <person name="Grimwood J."/>
            <person name="Schmutz J."/>
        </authorList>
    </citation>
    <scope>NUCLEOTIDE SEQUENCE [LARGE SCALE GENOMIC DNA]</scope>
    <source>
        <strain evidence="9">1808015.09</strain>
    </source>
</reference>
<keyword evidence="5" id="KW-0249">Electron transport</keyword>
<evidence type="ECO:0000256" key="8">
    <source>
        <dbReference type="SAM" id="Phobius"/>
    </source>
</evidence>
<dbReference type="GO" id="GO:0016020">
    <property type="term" value="C:membrane"/>
    <property type="evidence" value="ECO:0007669"/>
    <property type="project" value="UniProtKB-SubCell"/>
</dbReference>
<dbReference type="Pfam" id="PF02529">
    <property type="entry name" value="PetG"/>
    <property type="match status" value="1"/>
</dbReference>
<evidence type="ECO:0000256" key="4">
    <source>
        <dbReference type="ARBA" id="ARBA00022692"/>
    </source>
</evidence>
<keyword evidence="4 8" id="KW-0812">Transmembrane</keyword>
<keyword evidence="2" id="KW-0813">Transport</keyword>
<evidence type="ECO:0000256" key="5">
    <source>
        <dbReference type="ARBA" id="ARBA00022982"/>
    </source>
</evidence>
<dbReference type="InterPro" id="IPR003683">
    <property type="entry name" value="Cyt_6/f_cplx_su5"/>
</dbReference>
<gene>
    <name evidence="9" type="ORF">ES288_A08G188100v1</name>
</gene>
<evidence type="ECO:0000256" key="3">
    <source>
        <dbReference type="ARBA" id="ARBA00022531"/>
    </source>
</evidence>
<evidence type="ECO:0000256" key="1">
    <source>
        <dbReference type="ARBA" id="ARBA00004167"/>
    </source>
</evidence>
<accession>A0A5D2FL50</accession>
<keyword evidence="3" id="KW-0602">Photosynthesis</keyword>
<evidence type="ECO:0000256" key="7">
    <source>
        <dbReference type="ARBA" id="ARBA00023136"/>
    </source>
</evidence>
<name>A0A5D2FL50_GOSDA</name>
<keyword evidence="6 8" id="KW-1133">Transmembrane helix</keyword>
<dbReference type="InterPro" id="IPR036099">
    <property type="entry name" value="Cyt_6/f_cplx_su5_sf"/>
</dbReference>
<sequence length="37" mass="4293">MSTVFLFGIILGLIRITLVGLFIIAYLQYRYVDELDL</sequence>
<dbReference type="AlphaFoldDB" id="A0A5D2FL50"/>
<feature type="transmembrane region" description="Helical" evidence="8">
    <location>
        <begin position="6"/>
        <end position="27"/>
    </location>
</feature>